<dbReference type="AlphaFoldDB" id="A0A255H9R4"/>
<gene>
    <name evidence="1" type="ORF">CGZ93_03925</name>
</gene>
<comment type="caution">
    <text evidence="1">The sequence shown here is derived from an EMBL/GenBank/DDBJ whole genome shotgun (WGS) entry which is preliminary data.</text>
</comment>
<dbReference type="RefSeq" id="WP_094362855.1">
    <property type="nucleotide sequence ID" value="NZ_NMVQ01000004.1"/>
</dbReference>
<dbReference type="Proteomes" id="UP000216311">
    <property type="component" value="Unassembled WGS sequence"/>
</dbReference>
<dbReference type="OrthoDB" id="9797743at2"/>
<keyword evidence="1" id="KW-0378">Hydrolase</keyword>
<evidence type="ECO:0000313" key="1">
    <source>
        <dbReference type="EMBL" id="OYO24355.1"/>
    </source>
</evidence>
<protein>
    <submittedName>
        <fullName evidence="1">HAD family hydrolase</fullName>
    </submittedName>
</protein>
<dbReference type="PANTHER" id="PTHR18901:SF38">
    <property type="entry name" value="PSEUDOURIDINE-5'-PHOSPHATASE"/>
    <property type="match status" value="1"/>
</dbReference>
<evidence type="ECO:0000313" key="2">
    <source>
        <dbReference type="Proteomes" id="UP000216311"/>
    </source>
</evidence>
<proteinExistence type="predicted"/>
<dbReference type="GO" id="GO:0016787">
    <property type="term" value="F:hydrolase activity"/>
    <property type="evidence" value="ECO:0007669"/>
    <property type="project" value="UniProtKB-KW"/>
</dbReference>
<dbReference type="PANTHER" id="PTHR18901">
    <property type="entry name" value="2-DEOXYGLUCOSE-6-PHOSPHATE PHOSPHATASE 2"/>
    <property type="match status" value="1"/>
</dbReference>
<dbReference type="Pfam" id="PF13419">
    <property type="entry name" value="HAD_2"/>
    <property type="match status" value="1"/>
</dbReference>
<dbReference type="SFLD" id="SFLDS00003">
    <property type="entry name" value="Haloacid_Dehalogenase"/>
    <property type="match status" value="1"/>
</dbReference>
<keyword evidence="2" id="KW-1185">Reference proteome</keyword>
<dbReference type="InterPro" id="IPR023198">
    <property type="entry name" value="PGP-like_dom2"/>
</dbReference>
<reference evidence="1 2" key="1">
    <citation type="submission" date="2017-07" db="EMBL/GenBank/DDBJ databases">
        <title>Draft whole genome sequences of clinical Proprionibacteriaceae strains.</title>
        <authorList>
            <person name="Bernier A.-M."/>
            <person name="Bernard K."/>
            <person name="Domingo M.-C."/>
        </authorList>
    </citation>
    <scope>NUCLEOTIDE SEQUENCE [LARGE SCALE GENOMIC DNA]</scope>
    <source>
        <strain evidence="1 2">NML 130396</strain>
    </source>
</reference>
<dbReference type="Gene3D" id="1.10.150.240">
    <property type="entry name" value="Putative phosphatase, domain 2"/>
    <property type="match status" value="1"/>
</dbReference>
<dbReference type="Gene3D" id="3.40.50.1000">
    <property type="entry name" value="HAD superfamily/HAD-like"/>
    <property type="match status" value="1"/>
</dbReference>
<dbReference type="EMBL" id="NMVQ01000004">
    <property type="protein sequence ID" value="OYO24355.1"/>
    <property type="molecule type" value="Genomic_DNA"/>
</dbReference>
<dbReference type="InterPro" id="IPR023214">
    <property type="entry name" value="HAD_sf"/>
</dbReference>
<dbReference type="InterPro" id="IPR006439">
    <property type="entry name" value="HAD-SF_hydro_IA"/>
</dbReference>
<sequence>MNTEASQLPASGPRVDPTPPAAVLWDFDGTLVDSEPIWMRVEFQLVGEWGGTWSDELAYQMVGNDLRETSRHLIEASGRPDLTIDEVTAELVGRVAQELRTGPMLELRPGVAALLDELAEVDVPCALVSASYREVLDAVLTRLPANPFRLVVAGDDVTHGKPHPEPYLAACARLGVRPEECVVLEDSITGAASGNAAGAVVGVIRNHVEVEPAPRRFLLDTLAGVGVAELGAQLLRWNQPGEQNR</sequence>
<organism evidence="1 2">
    <name type="scientific">Enemella dayhoffiae</name>
    <dbReference type="NCBI Taxonomy" id="2016507"/>
    <lineage>
        <taxon>Bacteria</taxon>
        <taxon>Bacillati</taxon>
        <taxon>Actinomycetota</taxon>
        <taxon>Actinomycetes</taxon>
        <taxon>Propionibacteriales</taxon>
        <taxon>Propionibacteriaceae</taxon>
        <taxon>Enemella</taxon>
    </lineage>
</organism>
<dbReference type="InterPro" id="IPR036412">
    <property type="entry name" value="HAD-like_sf"/>
</dbReference>
<dbReference type="CDD" id="cd07505">
    <property type="entry name" value="HAD_BPGM-like"/>
    <property type="match status" value="1"/>
</dbReference>
<dbReference type="SFLD" id="SFLDG01129">
    <property type="entry name" value="C1.5:_HAD__Beta-PGM__Phosphata"/>
    <property type="match status" value="1"/>
</dbReference>
<name>A0A255H9R4_9ACTN</name>
<dbReference type="NCBIfam" id="TIGR01509">
    <property type="entry name" value="HAD-SF-IA-v3"/>
    <property type="match status" value="1"/>
</dbReference>
<accession>A0A255H9R4</accession>
<dbReference type="InterPro" id="IPR041492">
    <property type="entry name" value="HAD_2"/>
</dbReference>
<dbReference type="SUPFAM" id="SSF56784">
    <property type="entry name" value="HAD-like"/>
    <property type="match status" value="1"/>
</dbReference>